<evidence type="ECO:0000256" key="3">
    <source>
        <dbReference type="ARBA" id="ARBA00022827"/>
    </source>
</evidence>
<sequence>MLLPPAGQPELLAARRHARDREGHYRTRTRATMSESRRMLAEMADPLFAELGPDATEESDGARIDELGLPLLLVPEREGGFGGDWLDALTVFRLAGYHALGPDLPAQIVGRVAEAGSPRQFALMAFARTVQIAGALDAALALSVGYVNERRQFGRPLGKFQAVQQALAGFAGEAAAANCAAVGAAQALDRDDAAFEIAAAKLRANRAVEIGTTVAHQVHGAIGFTQEYGLHSLTRRLWQWRSEFGNDAYWSRELGSKVVAAGAEAFWPDLTARTG</sequence>
<evidence type="ECO:0000313" key="7">
    <source>
        <dbReference type="Proteomes" id="UP000325385"/>
    </source>
</evidence>
<dbReference type="EMBL" id="CP032228">
    <property type="protein sequence ID" value="QFI64866.1"/>
    <property type="molecule type" value="Genomic_DNA"/>
</dbReference>
<name>A0A5P6NFY9_9SPHN</name>
<dbReference type="AlphaFoldDB" id="A0A5P6NFY9"/>
<evidence type="ECO:0000256" key="1">
    <source>
        <dbReference type="ARBA" id="ARBA00009347"/>
    </source>
</evidence>
<protein>
    <recommendedName>
        <fullName evidence="5">Acyl-CoA dehydrogenase/oxidase C-terminal domain-containing protein</fullName>
    </recommendedName>
</protein>
<dbReference type="SUPFAM" id="SSF56645">
    <property type="entry name" value="Acyl-CoA dehydrogenase NM domain-like"/>
    <property type="match status" value="1"/>
</dbReference>
<proteinExistence type="inferred from homology"/>
<organism evidence="6 7">
    <name type="scientific">Qipengyuania flava</name>
    <dbReference type="NCBI Taxonomy" id="192812"/>
    <lineage>
        <taxon>Bacteria</taxon>
        <taxon>Pseudomonadati</taxon>
        <taxon>Pseudomonadota</taxon>
        <taxon>Alphaproteobacteria</taxon>
        <taxon>Sphingomonadales</taxon>
        <taxon>Erythrobacteraceae</taxon>
        <taxon>Qipengyuania</taxon>
    </lineage>
</organism>
<dbReference type="PANTHER" id="PTHR43884:SF20">
    <property type="entry name" value="ACYL-COA DEHYDROGENASE FADE28"/>
    <property type="match status" value="1"/>
</dbReference>
<dbReference type="SUPFAM" id="SSF47203">
    <property type="entry name" value="Acyl-CoA dehydrogenase C-terminal domain-like"/>
    <property type="match status" value="1"/>
</dbReference>
<dbReference type="Proteomes" id="UP000325385">
    <property type="component" value="Chromosome"/>
</dbReference>
<comment type="similarity">
    <text evidence="1">Belongs to the acyl-CoA dehydrogenase family.</text>
</comment>
<evidence type="ECO:0000313" key="6">
    <source>
        <dbReference type="EMBL" id="QFI64866.1"/>
    </source>
</evidence>
<dbReference type="InterPro" id="IPR009075">
    <property type="entry name" value="AcylCo_DH/oxidase_C"/>
</dbReference>
<dbReference type="Gene3D" id="1.20.140.10">
    <property type="entry name" value="Butyryl-CoA Dehydrogenase, subunit A, domain 3"/>
    <property type="match status" value="1"/>
</dbReference>
<evidence type="ECO:0000259" key="5">
    <source>
        <dbReference type="Pfam" id="PF00441"/>
    </source>
</evidence>
<feature type="domain" description="Acyl-CoA dehydrogenase/oxidase C-terminal" evidence="5">
    <location>
        <begin position="121"/>
        <end position="236"/>
    </location>
</feature>
<gene>
    <name evidence="6" type="ORF">D0Y83_15315</name>
</gene>
<evidence type="ECO:0000256" key="4">
    <source>
        <dbReference type="ARBA" id="ARBA00023002"/>
    </source>
</evidence>
<keyword evidence="4" id="KW-0560">Oxidoreductase</keyword>
<dbReference type="InterPro" id="IPR009100">
    <property type="entry name" value="AcylCoA_DH/oxidase_NM_dom_sf"/>
</dbReference>
<dbReference type="InterPro" id="IPR036250">
    <property type="entry name" value="AcylCo_DH-like_C"/>
</dbReference>
<dbReference type="Pfam" id="PF00441">
    <property type="entry name" value="Acyl-CoA_dh_1"/>
    <property type="match status" value="1"/>
</dbReference>
<keyword evidence="2" id="KW-0285">Flavoprotein</keyword>
<dbReference type="GO" id="GO:0003995">
    <property type="term" value="F:acyl-CoA dehydrogenase activity"/>
    <property type="evidence" value="ECO:0007669"/>
    <property type="project" value="TreeGrafter"/>
</dbReference>
<dbReference type="PANTHER" id="PTHR43884">
    <property type="entry name" value="ACYL-COA DEHYDROGENASE"/>
    <property type="match status" value="1"/>
</dbReference>
<evidence type="ECO:0000256" key="2">
    <source>
        <dbReference type="ARBA" id="ARBA00022630"/>
    </source>
</evidence>
<reference evidence="7" key="1">
    <citation type="submission" date="2018-09" db="EMBL/GenBank/DDBJ databases">
        <title>Nocardia yunnanensis sp. nov., an actinomycete isolated from a soil sample.</title>
        <authorList>
            <person name="Zhang J."/>
        </authorList>
    </citation>
    <scope>NUCLEOTIDE SEQUENCE [LARGE SCALE GENOMIC DNA]</scope>
    <source>
        <strain evidence="7">21-3</strain>
    </source>
</reference>
<accession>A0A5P6NFY9</accession>
<keyword evidence="3" id="KW-0274">FAD</keyword>